<protein>
    <submittedName>
        <fullName evidence="10">M48 family metallopeptidase</fullName>
    </submittedName>
</protein>
<keyword evidence="4 6" id="KW-0862">Zinc</keyword>
<keyword evidence="2" id="KW-0479">Metal-binding</keyword>
<evidence type="ECO:0000256" key="2">
    <source>
        <dbReference type="ARBA" id="ARBA00022723"/>
    </source>
</evidence>
<evidence type="ECO:0000256" key="3">
    <source>
        <dbReference type="ARBA" id="ARBA00022801"/>
    </source>
</evidence>
<accession>A0ABY9R1I3</accession>
<evidence type="ECO:0000313" key="11">
    <source>
        <dbReference type="Proteomes" id="UP001180616"/>
    </source>
</evidence>
<feature type="domain" description="PDZ" evidence="9">
    <location>
        <begin position="121"/>
        <end position="203"/>
    </location>
</feature>
<dbReference type="InterPro" id="IPR041489">
    <property type="entry name" value="PDZ_6"/>
</dbReference>
<evidence type="ECO:0000256" key="6">
    <source>
        <dbReference type="RuleBase" id="RU003983"/>
    </source>
</evidence>
<keyword evidence="8" id="KW-0812">Transmembrane</keyword>
<feature type="region of interest" description="Disordered" evidence="7">
    <location>
        <begin position="264"/>
        <end position="300"/>
    </location>
</feature>
<reference evidence="10" key="1">
    <citation type="submission" date="2023-09" db="EMBL/GenBank/DDBJ databases">
        <authorList>
            <consortium name="CW5 consortium"/>
            <person name="Lu C.-W."/>
        </authorList>
    </citation>
    <scope>NUCLEOTIDE SEQUENCE</scope>
    <source>
        <strain evidence="10">KPS</strain>
    </source>
</reference>
<evidence type="ECO:0000259" key="9">
    <source>
        <dbReference type="PROSITE" id="PS50106"/>
    </source>
</evidence>
<keyword evidence="8" id="KW-1133">Transmembrane helix</keyword>
<comment type="similarity">
    <text evidence="6">Belongs to the peptidase M48 family.</text>
</comment>
<keyword evidence="8" id="KW-0472">Membrane</keyword>
<evidence type="ECO:0000256" key="7">
    <source>
        <dbReference type="SAM" id="MobiDB-lite"/>
    </source>
</evidence>
<dbReference type="Gene3D" id="2.30.42.10">
    <property type="match status" value="1"/>
</dbReference>
<dbReference type="SMART" id="SM00228">
    <property type="entry name" value="PDZ"/>
    <property type="match status" value="1"/>
</dbReference>
<organism evidence="10 11">
    <name type="scientific">Nitratidesulfovibrio liaohensis</name>
    <dbReference type="NCBI Taxonomy" id="2604158"/>
    <lineage>
        <taxon>Bacteria</taxon>
        <taxon>Pseudomonadati</taxon>
        <taxon>Thermodesulfobacteriota</taxon>
        <taxon>Desulfovibrionia</taxon>
        <taxon>Desulfovibrionales</taxon>
        <taxon>Desulfovibrionaceae</taxon>
        <taxon>Nitratidesulfovibrio</taxon>
    </lineage>
</organism>
<name>A0ABY9R1I3_9BACT</name>
<dbReference type="PROSITE" id="PS50106">
    <property type="entry name" value="PDZ"/>
    <property type="match status" value="1"/>
</dbReference>
<keyword evidence="3 6" id="KW-0378">Hydrolase</keyword>
<dbReference type="RefSeq" id="WP_309541050.1">
    <property type="nucleotide sequence ID" value="NZ_CP133659.1"/>
</dbReference>
<feature type="transmembrane region" description="Helical" evidence="8">
    <location>
        <begin position="15"/>
        <end position="36"/>
    </location>
</feature>
<proteinExistence type="inferred from homology"/>
<evidence type="ECO:0000313" key="10">
    <source>
        <dbReference type="EMBL" id="WMW65007.1"/>
    </source>
</evidence>
<evidence type="ECO:0000256" key="8">
    <source>
        <dbReference type="SAM" id="Phobius"/>
    </source>
</evidence>
<keyword evidence="1 6" id="KW-0645">Protease</keyword>
<evidence type="ECO:0000256" key="5">
    <source>
        <dbReference type="ARBA" id="ARBA00023049"/>
    </source>
</evidence>
<dbReference type="InterPro" id="IPR036034">
    <property type="entry name" value="PDZ_sf"/>
</dbReference>
<dbReference type="EMBL" id="CP133659">
    <property type="protein sequence ID" value="WMW65007.1"/>
    <property type="molecule type" value="Genomic_DNA"/>
</dbReference>
<dbReference type="InterPro" id="IPR001478">
    <property type="entry name" value="PDZ"/>
</dbReference>
<dbReference type="Pfam" id="PF01435">
    <property type="entry name" value="Peptidase_M48"/>
    <property type="match status" value="1"/>
</dbReference>
<dbReference type="Proteomes" id="UP001180616">
    <property type="component" value="Chromosome"/>
</dbReference>
<evidence type="ECO:0000256" key="4">
    <source>
        <dbReference type="ARBA" id="ARBA00022833"/>
    </source>
</evidence>
<gene>
    <name evidence="10" type="ORF">KPS_003094</name>
</gene>
<dbReference type="InterPro" id="IPR001915">
    <property type="entry name" value="Peptidase_M48"/>
</dbReference>
<sequence>MAIVRGRMQGIRGGTASYAAAFTAFLLVLTLSLMLVGCGRKAVAPTPVVEARKEYCPQPVSSVERRMCQRERLWNVGYALREANAPLCGGRTVLDDGVVVVSTDTLDDMLSTVRWGDLGAFVEMRRWREAYVREYGLDGRHRVISVLRGSGGEAAGIRPGDVLVAVNGQPMPTGKLAARTLRWQVTKALGAGDTVSYTVERDGLRMDVQVRFHRVCDAAMDVEVRDTVDAFSSGQSILVTIGLLERFSDDNELAAVLGREMAKHVRQGGHREQGEQGGQRGQTGQPKAGAVSSATDKPGVRGYYGMPPAGGLVKPEAAEANRQTGSYDVDRVALFCMARAGYDHRRAAPLFEALAQLPPSRRAVLQGEAATNRADVQADAQARTARLATAVAEIDGRLAAGQPLVP</sequence>
<keyword evidence="11" id="KW-1185">Reference proteome</keyword>
<dbReference type="Pfam" id="PF17820">
    <property type="entry name" value="PDZ_6"/>
    <property type="match status" value="1"/>
</dbReference>
<keyword evidence="5 6" id="KW-0482">Metalloprotease</keyword>
<comment type="cofactor">
    <cofactor evidence="6">
        <name>Zn(2+)</name>
        <dbReference type="ChEBI" id="CHEBI:29105"/>
    </cofactor>
    <text evidence="6">Binds 1 zinc ion per subunit.</text>
</comment>
<dbReference type="SUPFAM" id="SSF50156">
    <property type="entry name" value="PDZ domain-like"/>
    <property type="match status" value="1"/>
</dbReference>
<evidence type="ECO:0000256" key="1">
    <source>
        <dbReference type="ARBA" id="ARBA00022670"/>
    </source>
</evidence>